<proteinExistence type="predicted"/>
<organism evidence="2">
    <name type="scientific">Serpula lacrymans var. lacrymans (strain S7.3)</name>
    <name type="common">Dry rot fungus</name>
    <dbReference type="NCBI Taxonomy" id="936435"/>
    <lineage>
        <taxon>Eukaryota</taxon>
        <taxon>Fungi</taxon>
        <taxon>Dikarya</taxon>
        <taxon>Basidiomycota</taxon>
        <taxon>Agaricomycotina</taxon>
        <taxon>Agaricomycetes</taxon>
        <taxon>Agaricomycetidae</taxon>
        <taxon>Boletales</taxon>
        <taxon>Coniophorineae</taxon>
        <taxon>Serpulaceae</taxon>
        <taxon>Serpula</taxon>
    </lineage>
</organism>
<feature type="non-terminal residue" evidence="1">
    <location>
        <position position="92"/>
    </location>
</feature>
<dbReference type="AlphaFoldDB" id="F8Q2H7"/>
<dbReference type="Proteomes" id="UP000008063">
    <property type="component" value="Unassembled WGS sequence"/>
</dbReference>
<sequence>MSSIVIRTLFEPRARERTIHSTMWHDDTGADSFESLQLSVVTVRMYATRVIRFHILLQESSTFLSIALQLMPLSCCFAVLSTFYSIACLGFP</sequence>
<gene>
    <name evidence="1" type="ORF">SERLA73DRAFT_184082</name>
</gene>
<evidence type="ECO:0000313" key="1">
    <source>
        <dbReference type="EMBL" id="EGN97388.1"/>
    </source>
</evidence>
<evidence type="ECO:0000313" key="2">
    <source>
        <dbReference type="Proteomes" id="UP000008063"/>
    </source>
</evidence>
<reference evidence="2" key="1">
    <citation type="journal article" date="2011" name="Science">
        <title>The plant cell wall-decomposing machinery underlies the functional diversity of forest fungi.</title>
        <authorList>
            <person name="Eastwood D.C."/>
            <person name="Floudas D."/>
            <person name="Binder M."/>
            <person name="Majcherczyk A."/>
            <person name="Schneider P."/>
            <person name="Aerts A."/>
            <person name="Asiegbu F.O."/>
            <person name="Baker S.E."/>
            <person name="Barry K."/>
            <person name="Bendiksby M."/>
            <person name="Blumentritt M."/>
            <person name="Coutinho P.M."/>
            <person name="Cullen D."/>
            <person name="de Vries R.P."/>
            <person name="Gathman A."/>
            <person name="Goodell B."/>
            <person name="Henrissat B."/>
            <person name="Ihrmark K."/>
            <person name="Kauserud H."/>
            <person name="Kohler A."/>
            <person name="LaButti K."/>
            <person name="Lapidus A."/>
            <person name="Lavin J.L."/>
            <person name="Lee Y.-H."/>
            <person name="Lindquist E."/>
            <person name="Lilly W."/>
            <person name="Lucas S."/>
            <person name="Morin E."/>
            <person name="Murat C."/>
            <person name="Oguiza J.A."/>
            <person name="Park J."/>
            <person name="Pisabarro A.G."/>
            <person name="Riley R."/>
            <person name="Rosling A."/>
            <person name="Salamov A."/>
            <person name="Schmidt O."/>
            <person name="Schmutz J."/>
            <person name="Skrede I."/>
            <person name="Stenlid J."/>
            <person name="Wiebenga A."/>
            <person name="Xie X."/>
            <person name="Kuees U."/>
            <person name="Hibbett D.S."/>
            <person name="Hoffmeister D."/>
            <person name="Hoegberg N."/>
            <person name="Martin F."/>
            <person name="Grigoriev I.V."/>
            <person name="Watkinson S.C."/>
        </authorList>
    </citation>
    <scope>NUCLEOTIDE SEQUENCE [LARGE SCALE GENOMIC DNA]</scope>
    <source>
        <strain evidence="2">strain S7.3</strain>
    </source>
</reference>
<accession>F8Q2H7</accession>
<name>F8Q2H7_SERL3</name>
<dbReference type="EMBL" id="GL945482">
    <property type="protein sequence ID" value="EGN97388.1"/>
    <property type="molecule type" value="Genomic_DNA"/>
</dbReference>
<dbReference type="InParanoid" id="F8Q2H7"/>
<protein>
    <submittedName>
        <fullName evidence="1">Uncharacterized protein</fullName>
    </submittedName>
</protein>
<keyword evidence="2" id="KW-1185">Reference proteome</keyword>
<dbReference type="HOGENOM" id="CLU_2419158_0_0_1"/>